<dbReference type="eggNOG" id="COG0496">
    <property type="taxonomic scope" value="Bacteria"/>
</dbReference>
<comment type="subcellular location">
    <subcellularLocation>
        <location evidence="7">Cytoplasm</location>
    </subcellularLocation>
</comment>
<protein>
    <recommendedName>
        <fullName evidence="7">5'-nucleotidase SurE</fullName>
        <ecNumber evidence="7">3.1.3.5</ecNumber>
    </recommendedName>
    <alternativeName>
        <fullName evidence="7">Nucleoside 5'-monophosphate phosphohydrolase</fullName>
    </alternativeName>
</protein>
<feature type="domain" description="Survival protein SurE-like phosphatase/nucleotidase" evidence="8">
    <location>
        <begin position="3"/>
        <end position="194"/>
    </location>
</feature>
<dbReference type="GO" id="GO:0000166">
    <property type="term" value="F:nucleotide binding"/>
    <property type="evidence" value="ECO:0007669"/>
    <property type="project" value="UniProtKB-KW"/>
</dbReference>
<reference evidence="9 10" key="1">
    <citation type="journal article" date="2013" name="PLoS ONE">
        <title>Identification and characterization of three novel lipases belonging to families II and V from Anaerovibrio lipolyticus 5ST.</title>
        <authorList>
            <person name="Prive F."/>
            <person name="Kaderbhai N.N."/>
            <person name="Girdwood S."/>
            <person name="Worgan H.J."/>
            <person name="Pinloche E."/>
            <person name="Scollan N.D."/>
            <person name="Huws S.A."/>
            <person name="Newbold C.J."/>
        </authorList>
    </citation>
    <scope>NUCLEOTIDE SEQUENCE [LARGE SCALE GENOMIC DNA]</scope>
    <source>
        <strain evidence="9 10">5S</strain>
    </source>
</reference>
<feature type="binding site" evidence="7">
    <location>
        <position position="39"/>
    </location>
    <ligand>
        <name>a divalent metal cation</name>
        <dbReference type="ChEBI" id="CHEBI:60240"/>
    </ligand>
</feature>
<dbReference type="EC" id="3.1.3.5" evidence="7"/>
<accession>A0A0B2K057</accession>
<name>A0A0B2K057_9FIRM</name>
<feature type="binding site" evidence="7">
    <location>
        <position position="9"/>
    </location>
    <ligand>
        <name>a divalent metal cation</name>
        <dbReference type="ChEBI" id="CHEBI:60240"/>
    </ligand>
</feature>
<evidence type="ECO:0000259" key="8">
    <source>
        <dbReference type="Pfam" id="PF01975"/>
    </source>
</evidence>
<dbReference type="GO" id="GO:0008254">
    <property type="term" value="F:3'-nucleotidase activity"/>
    <property type="evidence" value="ECO:0007669"/>
    <property type="project" value="TreeGrafter"/>
</dbReference>
<dbReference type="InterPro" id="IPR002828">
    <property type="entry name" value="SurE-like_Pase/nucleotidase"/>
</dbReference>
<evidence type="ECO:0000256" key="7">
    <source>
        <dbReference type="HAMAP-Rule" id="MF_00060"/>
    </source>
</evidence>
<dbReference type="InterPro" id="IPR036523">
    <property type="entry name" value="SurE-like_sf"/>
</dbReference>
<dbReference type="PANTHER" id="PTHR30457:SF12">
    <property type="entry name" value="5'_3'-NUCLEOTIDASE SURE"/>
    <property type="match status" value="1"/>
</dbReference>
<comment type="catalytic activity">
    <reaction evidence="1 7">
        <text>a ribonucleoside 5'-phosphate + H2O = a ribonucleoside + phosphate</text>
        <dbReference type="Rhea" id="RHEA:12484"/>
        <dbReference type="ChEBI" id="CHEBI:15377"/>
        <dbReference type="ChEBI" id="CHEBI:18254"/>
        <dbReference type="ChEBI" id="CHEBI:43474"/>
        <dbReference type="ChEBI" id="CHEBI:58043"/>
        <dbReference type="EC" id="3.1.3.5"/>
    </reaction>
</comment>
<gene>
    <name evidence="7" type="primary">surE</name>
    <name evidence="9" type="ORF">NZ47_09860</name>
</gene>
<dbReference type="SUPFAM" id="SSF64167">
    <property type="entry name" value="SurE-like"/>
    <property type="match status" value="1"/>
</dbReference>
<sequence>MKILITNDDGVMSPGIEALVKHLYKEHKVIVAAPASQQSAKAHAITVGQRIYIDEYEPLIEKYGIKAYGIAGTPADSVKLYLEGVLQNNEEEYPDLVISGINDGSNLGTDLIYSGTVGAAKEGFIHNICSIAVSLSYNPIMTFDEVARELVKKLPDILNMEREEKEYLLNINFPVKLSKDFKWLWAYQGIRNYENAYIPRTDADGRIYYIVEGNIVDEGNSPISDVVLCNQGNVTVTPIRLKVADHKYLSDVAGKEL</sequence>
<evidence type="ECO:0000313" key="9">
    <source>
        <dbReference type="EMBL" id="KHM51592.1"/>
    </source>
</evidence>
<dbReference type="RefSeq" id="WP_039209996.1">
    <property type="nucleotide sequence ID" value="NZ_JSCE01000186.1"/>
</dbReference>
<proteinExistence type="inferred from homology"/>
<dbReference type="AlphaFoldDB" id="A0A0B2K057"/>
<feature type="binding site" evidence="7">
    <location>
        <position position="102"/>
    </location>
    <ligand>
        <name>a divalent metal cation</name>
        <dbReference type="ChEBI" id="CHEBI:60240"/>
    </ligand>
</feature>
<comment type="caution">
    <text evidence="9">The sequence shown here is derived from an EMBL/GenBank/DDBJ whole genome shotgun (WGS) entry which is preliminary data.</text>
</comment>
<evidence type="ECO:0000256" key="4">
    <source>
        <dbReference type="ARBA" id="ARBA00022723"/>
    </source>
</evidence>
<evidence type="ECO:0000256" key="3">
    <source>
        <dbReference type="ARBA" id="ARBA00022490"/>
    </source>
</evidence>
<keyword evidence="5 7" id="KW-0547">Nucleotide-binding</keyword>
<dbReference type="Pfam" id="PF01975">
    <property type="entry name" value="SurE"/>
    <property type="match status" value="1"/>
</dbReference>
<dbReference type="GO" id="GO:0005737">
    <property type="term" value="C:cytoplasm"/>
    <property type="evidence" value="ECO:0007669"/>
    <property type="project" value="UniProtKB-SubCell"/>
</dbReference>
<feature type="binding site" evidence="7">
    <location>
        <position position="8"/>
    </location>
    <ligand>
        <name>a divalent metal cation</name>
        <dbReference type="ChEBI" id="CHEBI:60240"/>
    </ligand>
</feature>
<dbReference type="NCBIfam" id="TIGR00087">
    <property type="entry name" value="surE"/>
    <property type="match status" value="1"/>
</dbReference>
<dbReference type="Gene3D" id="3.40.1210.10">
    <property type="entry name" value="Survival protein SurE-like phosphatase/nucleotidase"/>
    <property type="match status" value="1"/>
</dbReference>
<evidence type="ECO:0000256" key="6">
    <source>
        <dbReference type="ARBA" id="ARBA00022801"/>
    </source>
</evidence>
<keyword evidence="10" id="KW-1185">Reference proteome</keyword>
<comment type="similarity">
    <text evidence="2 7">Belongs to the SurE nucleotidase family.</text>
</comment>
<evidence type="ECO:0000256" key="2">
    <source>
        <dbReference type="ARBA" id="ARBA00011062"/>
    </source>
</evidence>
<dbReference type="HAMAP" id="MF_00060">
    <property type="entry name" value="SurE"/>
    <property type="match status" value="1"/>
</dbReference>
<keyword evidence="4 7" id="KW-0479">Metal-binding</keyword>
<organism evidence="9 10">
    <name type="scientific">Anaerovibrio lipolyticus</name>
    <dbReference type="NCBI Taxonomy" id="82374"/>
    <lineage>
        <taxon>Bacteria</taxon>
        <taxon>Bacillati</taxon>
        <taxon>Bacillota</taxon>
        <taxon>Negativicutes</taxon>
        <taxon>Selenomonadales</taxon>
        <taxon>Selenomonadaceae</taxon>
        <taxon>Anaerovibrio</taxon>
    </lineage>
</organism>
<comment type="function">
    <text evidence="7">Nucleotidase that shows phosphatase activity on nucleoside 5'-monophosphates.</text>
</comment>
<dbReference type="PANTHER" id="PTHR30457">
    <property type="entry name" value="5'-NUCLEOTIDASE SURE"/>
    <property type="match status" value="1"/>
</dbReference>
<dbReference type="GO" id="GO:0008253">
    <property type="term" value="F:5'-nucleotidase activity"/>
    <property type="evidence" value="ECO:0007669"/>
    <property type="project" value="UniProtKB-UniRule"/>
</dbReference>
<evidence type="ECO:0000313" key="10">
    <source>
        <dbReference type="Proteomes" id="UP000030993"/>
    </source>
</evidence>
<dbReference type="GO" id="GO:0004309">
    <property type="term" value="F:exopolyphosphatase activity"/>
    <property type="evidence" value="ECO:0007669"/>
    <property type="project" value="TreeGrafter"/>
</dbReference>
<dbReference type="Proteomes" id="UP000030993">
    <property type="component" value="Unassembled WGS sequence"/>
</dbReference>
<evidence type="ECO:0000256" key="1">
    <source>
        <dbReference type="ARBA" id="ARBA00000815"/>
    </source>
</evidence>
<keyword evidence="3 7" id="KW-0963">Cytoplasm</keyword>
<dbReference type="GO" id="GO:0046872">
    <property type="term" value="F:metal ion binding"/>
    <property type="evidence" value="ECO:0007669"/>
    <property type="project" value="UniProtKB-UniRule"/>
</dbReference>
<dbReference type="InterPro" id="IPR030048">
    <property type="entry name" value="SurE"/>
</dbReference>
<comment type="cofactor">
    <cofactor evidence="7">
        <name>a divalent metal cation</name>
        <dbReference type="ChEBI" id="CHEBI:60240"/>
    </cofactor>
    <text evidence="7">Binds 1 divalent metal cation per subunit.</text>
</comment>
<keyword evidence="6 7" id="KW-0378">Hydrolase</keyword>
<dbReference type="EMBL" id="JSCE01000186">
    <property type="protein sequence ID" value="KHM51592.1"/>
    <property type="molecule type" value="Genomic_DNA"/>
</dbReference>
<dbReference type="STRING" id="82374.NZ47_09860"/>
<evidence type="ECO:0000256" key="5">
    <source>
        <dbReference type="ARBA" id="ARBA00022741"/>
    </source>
</evidence>